<accession>A0A1L7RNQ9</accession>
<gene>
    <name evidence="2" type="ORF">AAM4_0921</name>
</gene>
<feature type="compositionally biased region" description="Polar residues" evidence="1">
    <location>
        <begin position="672"/>
        <end position="687"/>
    </location>
</feature>
<organism evidence="2">
    <name type="scientific">Actinomyces succiniciruminis</name>
    <dbReference type="NCBI Taxonomy" id="1522002"/>
    <lineage>
        <taxon>Bacteria</taxon>
        <taxon>Bacillati</taxon>
        <taxon>Actinomycetota</taxon>
        <taxon>Actinomycetes</taxon>
        <taxon>Actinomycetales</taxon>
        <taxon>Actinomycetaceae</taxon>
        <taxon>Actinomyces</taxon>
    </lineage>
</organism>
<reference evidence="2" key="1">
    <citation type="submission" date="2014-07" db="EMBL/GenBank/DDBJ databases">
        <authorList>
            <person name="Zhang J.E."/>
            <person name="Yang H."/>
            <person name="Guo J."/>
            <person name="Deng Z."/>
            <person name="Luo H."/>
            <person name="Luo M."/>
            <person name="Zhao B."/>
        </authorList>
    </citation>
    <scope>NUCLEOTIDE SEQUENCE</scope>
    <source>
        <strain evidence="2">AM4</strain>
    </source>
</reference>
<dbReference type="InterPro" id="IPR006311">
    <property type="entry name" value="TAT_signal"/>
</dbReference>
<sequence length="687" mass="71945">MITRRHLLIGSATGAAAFAVRPAPSVPAASAAAVGPVSAAASRLPQTNLTNLAHLRFLLDEVPLPSLEGHESYRQQSNGLAPWTYASHRDDGSYERVGGGSLDAVTGYWSQGAYNSDDIARAIVVFVRSYAASGDLDDLATARSLLYTLTYLQVASGKNAGNVVLWMQADGTLTRSAVPKETPDPSDSDESYWLARTVWALGEAYPQFVDVDVEFAQFLADRLHLALSALERASLGRYGTWKIADGVLVPGWLIQGGADATAEAVLGLAAYAAVRQDTQVADAIAHYTEGIAVMSSGDSGEWPFGAILPWTASRTMWHAWGGLTGAALLACDAWATEDERQAALADCGVFTPQLLTSGGPYNSWTPRPGEAQIAYGAHGRVEGLVRAADVTSSTGFSALAGLAAAWFFGANPSGAATYDPATGVTVDGVETDGRVNQNSGAESTIHGLLVMQLLDSHPSIARIARTISGIEAWEGTAWIQAEDQDLPDGVTIATPSSAWTGEGNIMGSLVNVPAGGHMSFSTDVMADDLEAGAWGEVCVHPVLHQLPEATGTTSWTAVNAEGVRTFLGDICIGDVGEQGVTEWNGLLNPVPLPTRAPRDTVSIEMSTSATVEVDAIMLLAAVTAARYTQTTGGSLTLRASTAQTATQVPVEAGETGRCWLSDGRRSAPLNHGRSSQQSGAFSVTTVR</sequence>
<dbReference type="AlphaFoldDB" id="A0A1L7RNQ9"/>
<protein>
    <submittedName>
        <fullName evidence="2">Twin arginine translocation (Tat) signal profile</fullName>
    </submittedName>
</protein>
<evidence type="ECO:0000313" key="2">
    <source>
        <dbReference type="EMBL" id="CED90753.1"/>
    </source>
</evidence>
<dbReference type="EMBL" id="LK995484">
    <property type="protein sequence ID" value="CED90753.1"/>
    <property type="molecule type" value="Genomic_DNA"/>
</dbReference>
<name>A0A1L7RNQ9_9ACTO</name>
<feature type="region of interest" description="Disordered" evidence="1">
    <location>
        <begin position="661"/>
        <end position="687"/>
    </location>
</feature>
<dbReference type="RefSeq" id="WP_210579452.1">
    <property type="nucleotide sequence ID" value="NZ_LK995484.1"/>
</dbReference>
<proteinExistence type="predicted"/>
<dbReference type="PROSITE" id="PS51318">
    <property type="entry name" value="TAT"/>
    <property type="match status" value="1"/>
</dbReference>
<evidence type="ECO:0000256" key="1">
    <source>
        <dbReference type="SAM" id="MobiDB-lite"/>
    </source>
</evidence>